<dbReference type="SMART" id="SM00758">
    <property type="entry name" value="PA14"/>
    <property type="match status" value="1"/>
</dbReference>
<keyword evidence="1" id="KW-0472">Membrane</keyword>
<feature type="transmembrane region" description="Helical" evidence="1">
    <location>
        <begin position="110"/>
        <end position="136"/>
    </location>
</feature>
<dbReference type="Proteomes" id="UP000248161">
    <property type="component" value="Unassembled WGS sequence"/>
</dbReference>
<sequence length="369" mass="41427">MVVTSYSKDETEGRTSYENWHKPKDLPKFDSGLFGYAVAAMVVGFPWMAFAISVWQLPWFWDVTFNESTAWGFLAILLSGFALYPWAYSTLFFTWAFFGKPSEKRAGEQIGGIHLLHFGMIWFWLLFVFTTCYTWWGMMFGIGMEPEGWAWALFVPALIVTGIGFQGPFWGLFLIFHGSGAARNPLPAQALTQTGNVVLINNLCGGLNSEVWDNKDLSGEPKVAGVDPNIDINWGSGGPPGVGGDQFSIRWSGFIIPKETGTYTLETSTDDGVRLWVDGQLLVDEWYDQATIHPTPVEFEAGEVYDFRMEYYENGGQAKAKLRWTRPDGTYEIVPCDSFSPTKPDTPATIVLRGAKSGELITDRLNWWD</sequence>
<evidence type="ECO:0000256" key="1">
    <source>
        <dbReference type="SAM" id="Phobius"/>
    </source>
</evidence>
<accession>A0A2V3HP46</accession>
<gene>
    <name evidence="3" type="ORF">CXX69_06355</name>
</gene>
<dbReference type="InterPro" id="IPR037524">
    <property type="entry name" value="PA14/GLEYA"/>
</dbReference>
<feature type="transmembrane region" description="Helical" evidence="1">
    <location>
        <begin position="33"/>
        <end position="58"/>
    </location>
</feature>
<feature type="domain" description="PA14" evidence="2">
    <location>
        <begin position="202"/>
        <end position="338"/>
    </location>
</feature>
<dbReference type="Gene3D" id="3.90.182.10">
    <property type="entry name" value="Toxin - Anthrax Protective Antigen,domain 1"/>
    <property type="match status" value="1"/>
</dbReference>
<keyword evidence="1" id="KW-0812">Transmembrane</keyword>
<protein>
    <recommendedName>
        <fullName evidence="2">PA14 domain-containing protein</fullName>
    </recommendedName>
</protein>
<keyword evidence="1" id="KW-1133">Transmembrane helix</keyword>
<dbReference type="SUPFAM" id="SSF56988">
    <property type="entry name" value="Anthrax protective antigen"/>
    <property type="match status" value="1"/>
</dbReference>
<reference evidence="3 4" key="1">
    <citation type="journal article" date="2015" name="Nat. Commun.">
        <title>Genomic and transcriptomic evidence for scavenging of diverse organic compounds by widespread deep-sea archaea.</title>
        <authorList>
            <person name="Li M."/>
            <person name="Baker B.J."/>
            <person name="Anantharaman K."/>
            <person name="Jain S."/>
            <person name="Breier J.A."/>
            <person name="Dick G.J."/>
        </authorList>
    </citation>
    <scope>NUCLEOTIDE SEQUENCE [LARGE SCALE GENOMIC DNA]</scope>
    <source>
        <strain evidence="3">Cayman_51_deep</strain>
    </source>
</reference>
<dbReference type="PROSITE" id="PS51820">
    <property type="entry name" value="PA14"/>
    <property type="match status" value="1"/>
</dbReference>
<evidence type="ECO:0000259" key="2">
    <source>
        <dbReference type="PROSITE" id="PS51820"/>
    </source>
</evidence>
<comment type="caution">
    <text evidence="3">The sequence shown here is derived from an EMBL/GenBank/DDBJ whole genome shotgun (WGS) entry which is preliminary data.</text>
</comment>
<proteinExistence type="predicted"/>
<feature type="transmembrane region" description="Helical" evidence="1">
    <location>
        <begin position="148"/>
        <end position="176"/>
    </location>
</feature>
<dbReference type="Pfam" id="PF07691">
    <property type="entry name" value="PA14"/>
    <property type="match status" value="1"/>
</dbReference>
<dbReference type="InterPro" id="IPR011658">
    <property type="entry name" value="PA14_dom"/>
</dbReference>
<name>A0A2V3HP46_9ARCH</name>
<dbReference type="EMBL" id="PSPG01000015">
    <property type="protein sequence ID" value="PXF20897.1"/>
    <property type="molecule type" value="Genomic_DNA"/>
</dbReference>
<dbReference type="AlphaFoldDB" id="A0A2V3HP46"/>
<evidence type="ECO:0000313" key="3">
    <source>
        <dbReference type="EMBL" id="PXF20897.1"/>
    </source>
</evidence>
<organism evidence="3 4">
    <name type="scientific">Candidatus Thalassarchaeum betae</name>
    <dbReference type="NCBI Taxonomy" id="2599289"/>
    <lineage>
        <taxon>Archaea</taxon>
        <taxon>Methanobacteriati</taxon>
        <taxon>Thermoplasmatota</taxon>
        <taxon>Candidatus Poseidoniia</taxon>
        <taxon>Candidatus Poseidoniales</taxon>
        <taxon>Candidatus Thalassarchaeaceae</taxon>
        <taxon>Candidatus Thalassarchaeum</taxon>
    </lineage>
</organism>
<feature type="transmembrane region" description="Helical" evidence="1">
    <location>
        <begin position="70"/>
        <end position="98"/>
    </location>
</feature>
<evidence type="ECO:0000313" key="4">
    <source>
        <dbReference type="Proteomes" id="UP000248161"/>
    </source>
</evidence>